<comment type="caution">
    <text evidence="7">The sequence shown here is derived from an EMBL/GenBank/DDBJ whole genome shotgun (WGS) entry which is preliminary data.</text>
</comment>
<dbReference type="GO" id="GO:0003735">
    <property type="term" value="F:structural constituent of ribosome"/>
    <property type="evidence" value="ECO:0007669"/>
    <property type="project" value="InterPro"/>
</dbReference>
<dbReference type="PANTHER" id="PTHR23410:SF12">
    <property type="entry name" value="LARGE RIBOSOMAL SUBUNIT PROTEIN UL18"/>
    <property type="match status" value="1"/>
</dbReference>
<dbReference type="OrthoDB" id="8644at2157"/>
<dbReference type="InterPro" id="IPR057267">
    <property type="entry name" value="Rbsml_uL18_arch"/>
</dbReference>
<evidence type="ECO:0000256" key="2">
    <source>
        <dbReference type="ARBA" id="ARBA00022730"/>
    </source>
</evidence>
<evidence type="ECO:0000256" key="4">
    <source>
        <dbReference type="ARBA" id="ARBA00022980"/>
    </source>
</evidence>
<keyword evidence="5 6" id="KW-0687">Ribonucleoprotein</keyword>
<dbReference type="GO" id="GO:0000027">
    <property type="term" value="P:ribosomal large subunit assembly"/>
    <property type="evidence" value="ECO:0007669"/>
    <property type="project" value="TreeGrafter"/>
</dbReference>
<evidence type="ECO:0000313" key="8">
    <source>
        <dbReference type="Proteomes" id="UP000217784"/>
    </source>
</evidence>
<keyword evidence="4 6" id="KW-0689">Ribosomal protein</keyword>
<evidence type="ECO:0000313" key="7">
    <source>
        <dbReference type="EMBL" id="PAV03454.1"/>
    </source>
</evidence>
<dbReference type="Pfam" id="PF17144">
    <property type="entry name" value="Ribosomal_L5e"/>
    <property type="match status" value="2"/>
</dbReference>
<accession>A0A2A2H2B2</accession>
<dbReference type="RefSeq" id="WP_069582881.1">
    <property type="nucleotide sequence ID" value="NZ_LMVM01000038.1"/>
</dbReference>
<comment type="function">
    <text evidence="6">This is one of the proteins that bind and probably mediate the attachment of the 5S RNA into the large ribosomal subunit, where it forms part of the central protuberance.</text>
</comment>
<comment type="subunit">
    <text evidence="6">Part of the 50S ribosomal subunit. Contacts the 5S and 23S rRNAs.</text>
</comment>
<evidence type="ECO:0000256" key="5">
    <source>
        <dbReference type="ARBA" id="ARBA00023274"/>
    </source>
</evidence>
<dbReference type="GO" id="GO:0006412">
    <property type="term" value="P:translation"/>
    <property type="evidence" value="ECO:0007669"/>
    <property type="project" value="UniProtKB-UniRule"/>
</dbReference>
<dbReference type="AlphaFoldDB" id="A0A2A2H2B2"/>
<gene>
    <name evidence="6" type="primary">rpl18</name>
    <name evidence="7" type="ORF">ASJ80_00420</name>
</gene>
<dbReference type="PANTHER" id="PTHR23410">
    <property type="entry name" value="RIBOSOMAL PROTEIN L5-RELATED"/>
    <property type="match status" value="1"/>
</dbReference>
<dbReference type="Gene3D" id="3.30.420.100">
    <property type="match status" value="1"/>
</dbReference>
<proteinExistence type="inferred from homology"/>
<dbReference type="EMBL" id="LMVM01000038">
    <property type="protein sequence ID" value="PAV03454.1"/>
    <property type="molecule type" value="Genomic_DNA"/>
</dbReference>
<dbReference type="SUPFAM" id="SSF53137">
    <property type="entry name" value="Translational machinery components"/>
    <property type="match status" value="1"/>
</dbReference>
<dbReference type="HAMAP" id="MF_01337_A">
    <property type="entry name" value="Ribosomal_uL18_A"/>
    <property type="match status" value="1"/>
</dbReference>
<sequence length="194" mass="21143">MAQGSRYKVAFKRRKEGKTNYGARLKLIELDKLRLVVRITNNHVISQIVKVAPEGDETVISAHSNEIKKMGWLGSTKNTSAAYLTGFLCGKKALNEGIDKAVLDIGLRSPTKGTNIFAVLKGAVDAGLDIPHGSAILPSDERIAGEHVAQYAESLTDEELNKRFSGYIKNGLSPKDLPDHFGKIKQKINDEVSG</sequence>
<keyword evidence="3 6" id="KW-0694">RNA-binding</keyword>
<comment type="similarity">
    <text evidence="1 6">Belongs to the universal ribosomal protein uL18 family.</text>
</comment>
<evidence type="ECO:0000256" key="1">
    <source>
        <dbReference type="ARBA" id="ARBA00007116"/>
    </source>
</evidence>
<name>A0A2A2H2B2_METBR</name>
<evidence type="ECO:0000256" key="6">
    <source>
        <dbReference type="HAMAP-Rule" id="MF_01337"/>
    </source>
</evidence>
<keyword evidence="8" id="KW-1185">Reference proteome</keyword>
<protein>
    <recommendedName>
        <fullName evidence="6">Large ribosomal subunit protein uL18</fullName>
    </recommendedName>
</protein>
<dbReference type="Proteomes" id="UP000217784">
    <property type="component" value="Unassembled WGS sequence"/>
</dbReference>
<dbReference type="GO" id="GO:0008097">
    <property type="term" value="F:5S rRNA binding"/>
    <property type="evidence" value="ECO:0007669"/>
    <property type="project" value="InterPro"/>
</dbReference>
<dbReference type="InterPro" id="IPR057268">
    <property type="entry name" value="Ribosomal_L18"/>
</dbReference>
<dbReference type="NCBIfam" id="NF006342">
    <property type="entry name" value="PRK08569.1"/>
    <property type="match status" value="1"/>
</dbReference>
<dbReference type="CDD" id="cd00432">
    <property type="entry name" value="Ribosomal_L18_L5e"/>
    <property type="match status" value="1"/>
</dbReference>
<keyword evidence="2 6" id="KW-0699">rRNA-binding</keyword>
<organism evidence="7 8">
    <name type="scientific">Methanobacterium bryantii</name>
    <dbReference type="NCBI Taxonomy" id="2161"/>
    <lineage>
        <taxon>Archaea</taxon>
        <taxon>Methanobacteriati</taxon>
        <taxon>Methanobacteriota</taxon>
        <taxon>Methanomada group</taxon>
        <taxon>Methanobacteria</taxon>
        <taxon>Methanobacteriales</taxon>
        <taxon>Methanobacteriaceae</taxon>
        <taxon>Methanobacterium</taxon>
    </lineage>
</organism>
<dbReference type="GO" id="GO:0022625">
    <property type="term" value="C:cytosolic large ribosomal subunit"/>
    <property type="evidence" value="ECO:0007669"/>
    <property type="project" value="TreeGrafter"/>
</dbReference>
<dbReference type="InterPro" id="IPR005485">
    <property type="entry name" value="Rbsml_uL18_euk_arch"/>
</dbReference>
<evidence type="ECO:0000256" key="3">
    <source>
        <dbReference type="ARBA" id="ARBA00022884"/>
    </source>
</evidence>
<reference evidence="7 8" key="1">
    <citation type="journal article" date="2017" name="BMC Genomics">
        <title>Genomic analysis of methanogenic archaea reveals a shift towards energy conservation.</title>
        <authorList>
            <person name="Gilmore S.P."/>
            <person name="Henske J.K."/>
            <person name="Sexton J.A."/>
            <person name="Solomon K.V."/>
            <person name="Seppala S."/>
            <person name="Yoo J.I."/>
            <person name="Huyett L.M."/>
            <person name="Pressman A."/>
            <person name="Cogan J.Z."/>
            <person name="Kivenson V."/>
            <person name="Peng X."/>
            <person name="Tan Y."/>
            <person name="Valentine D.L."/>
            <person name="O'Malley M.A."/>
        </authorList>
    </citation>
    <scope>NUCLEOTIDE SEQUENCE [LARGE SCALE GENOMIC DNA]</scope>
    <source>
        <strain evidence="7 8">M.o.H.</strain>
    </source>
</reference>